<reference evidence="2" key="2">
    <citation type="journal article" date="2023" name="IMA Fungus">
        <title>Comparative genomic study of the Penicillium genus elucidates a diverse pangenome and 15 lateral gene transfer events.</title>
        <authorList>
            <person name="Petersen C."/>
            <person name="Sorensen T."/>
            <person name="Nielsen M.R."/>
            <person name="Sondergaard T.E."/>
            <person name="Sorensen J.L."/>
            <person name="Fitzpatrick D.A."/>
            <person name="Frisvad J.C."/>
            <person name="Nielsen K.L."/>
        </authorList>
    </citation>
    <scope>NUCLEOTIDE SEQUENCE</scope>
    <source>
        <strain evidence="2">IBT 15544</strain>
    </source>
</reference>
<feature type="compositionally biased region" description="Basic and acidic residues" evidence="1">
    <location>
        <begin position="973"/>
        <end position="984"/>
    </location>
</feature>
<gene>
    <name evidence="2" type="ORF">N7498_006696</name>
</gene>
<feature type="compositionally biased region" description="Acidic residues" evidence="1">
    <location>
        <begin position="962"/>
        <end position="971"/>
    </location>
</feature>
<comment type="caution">
    <text evidence="2">The sequence shown here is derived from an EMBL/GenBank/DDBJ whole genome shotgun (WGS) entry which is preliminary data.</text>
</comment>
<dbReference type="Proteomes" id="UP001150904">
    <property type="component" value="Unassembled WGS sequence"/>
</dbReference>
<dbReference type="GeneID" id="83181059"/>
<reference evidence="2" key="1">
    <citation type="submission" date="2022-12" db="EMBL/GenBank/DDBJ databases">
        <authorList>
            <person name="Petersen C."/>
        </authorList>
    </citation>
    <scope>NUCLEOTIDE SEQUENCE</scope>
    <source>
        <strain evidence="2">IBT 15544</strain>
    </source>
</reference>
<dbReference type="OrthoDB" id="5354164at2759"/>
<name>A0A9W9MIQ4_9EURO</name>
<organism evidence="2 3">
    <name type="scientific">Penicillium cinerascens</name>
    <dbReference type="NCBI Taxonomy" id="70096"/>
    <lineage>
        <taxon>Eukaryota</taxon>
        <taxon>Fungi</taxon>
        <taxon>Dikarya</taxon>
        <taxon>Ascomycota</taxon>
        <taxon>Pezizomycotina</taxon>
        <taxon>Eurotiomycetes</taxon>
        <taxon>Eurotiomycetidae</taxon>
        <taxon>Eurotiales</taxon>
        <taxon>Aspergillaceae</taxon>
        <taxon>Penicillium</taxon>
    </lineage>
</organism>
<evidence type="ECO:0000256" key="1">
    <source>
        <dbReference type="SAM" id="MobiDB-lite"/>
    </source>
</evidence>
<feature type="region of interest" description="Disordered" evidence="1">
    <location>
        <begin position="960"/>
        <end position="984"/>
    </location>
</feature>
<protein>
    <submittedName>
        <fullName evidence="2">Uncharacterized protein</fullName>
    </submittedName>
</protein>
<dbReference type="EMBL" id="JAPQKR010000013">
    <property type="protein sequence ID" value="KAJ5202033.1"/>
    <property type="molecule type" value="Genomic_DNA"/>
</dbReference>
<keyword evidence="3" id="KW-1185">Reference proteome</keyword>
<dbReference type="AlphaFoldDB" id="A0A9W9MIQ4"/>
<dbReference type="RefSeq" id="XP_058307949.1">
    <property type="nucleotide sequence ID" value="XM_058453758.1"/>
</dbReference>
<accession>A0A9W9MIQ4</accession>
<proteinExistence type="predicted"/>
<evidence type="ECO:0000313" key="2">
    <source>
        <dbReference type="EMBL" id="KAJ5202033.1"/>
    </source>
</evidence>
<sequence>MATFGKLTAALMSASQENTLALANLNFDFTLMKWEAPTEYRGLGDCLSTKRKRTAEDGPLHVTARKLSALFESEIPQVPHLIRAYGKRSSEIAKMPTINPQASQSTGVFADYVGADGATIWATATSGEGAVTIHLLACLLARIWTRSEAVSIWSELVETRKELLYQKTHSHGSSFQISDATASRIDVTRDQLASWDASARDWKAGLMYRVLIWLFSSWLQAADEAKRLQQTQLKLVLDNISIPVSTKPKLYDAIIEAWKVAMCALDNLILGQAQRIQSGEVLLGLSSWHLYPDLSVLDGKQHHIKQGDPLISSGGIVTIGLKNRPEQLDEGIFWSLPLAHLRFYGDPVIATCRTGLRESQITFNQFQAVVLGSVLSSWNFLDPNIELPCEIINILGRSLPPGASCGDLGWLGILFETTKLLQNAKNPEKDELHRLVRFGQRRCAGFISDQNARPPPVFGLANLENVLLAAIDRQRAKEFLHNWAAARFPKNILQCAVVRDWAAKYQKARYSKLIAQNARPKKRSREGVLQTNAHGIYTEWLSDDELDRDDGRGYNIDQDYEDDHGEYYESRTLDTIFISPEPDAAPEEFQFLCGMESLGIYVPTSVPILKGFVEETRLLDFERNVLHLSDLRAWFRSGSVDFRVVARKLQSTTQIPRYQNYFDSLRAFSKAHEIYSYLPGARVDLRLTDHSMRSQWWSATTRIQGNMSLGRTFSCIALFETGYLDIDPDSFKDALAICCDNSIFVASLLLRDPLEEAANTHENVCRITGNIGKPGFAILIPPSDPKIKKIDYSSWKAIDHQPFDGRLLDSFSASSLHLSLTGYELALDVGHRGARDHDCIFVETAISLIDSGEWMADLDIIKAQSNWQKVHSRAHLCDHDQNYPPGISLDDLGFLTSADNWFDLLDRPLSHCIVRSRGNTMARLAAASIAVQKGYKFKILSTKACLTCVSWEIHAAIQEGDNSNDEAEGLNDDQSHETDHEESPIHDFQHLLPSLFPGLEAESFQFNSLEPRSSENRRIVFIC</sequence>
<evidence type="ECO:0000313" key="3">
    <source>
        <dbReference type="Proteomes" id="UP001150904"/>
    </source>
</evidence>